<dbReference type="InterPro" id="IPR009327">
    <property type="entry name" value="Cupin_DUF985"/>
</dbReference>
<protein>
    <submittedName>
        <fullName evidence="2">Cupin domain-containing protein</fullName>
    </submittedName>
</protein>
<dbReference type="PANTHER" id="PTHR33387">
    <property type="entry name" value="RMLC-LIKE JELLY ROLL FOLD PROTEIN"/>
    <property type="match status" value="1"/>
</dbReference>
<keyword evidence="3" id="KW-1185">Reference proteome</keyword>
<dbReference type="EMBL" id="BAAANC010000003">
    <property type="protein sequence ID" value="GAA1544686.1"/>
    <property type="molecule type" value="Genomic_DNA"/>
</dbReference>
<dbReference type="InterPro" id="IPR014710">
    <property type="entry name" value="RmlC-like_jellyroll"/>
</dbReference>
<dbReference type="SUPFAM" id="SSF51182">
    <property type="entry name" value="RmlC-like cupins"/>
    <property type="match status" value="1"/>
</dbReference>
<organism evidence="2 3">
    <name type="scientific">Kribbella lupini</name>
    <dbReference type="NCBI Taxonomy" id="291602"/>
    <lineage>
        <taxon>Bacteria</taxon>
        <taxon>Bacillati</taxon>
        <taxon>Actinomycetota</taxon>
        <taxon>Actinomycetes</taxon>
        <taxon>Propionibacteriales</taxon>
        <taxon>Kribbellaceae</taxon>
        <taxon>Kribbella</taxon>
    </lineage>
</organism>
<dbReference type="Gene3D" id="2.60.120.10">
    <property type="entry name" value="Jelly Rolls"/>
    <property type="match status" value="1"/>
</dbReference>
<evidence type="ECO:0000313" key="2">
    <source>
        <dbReference type="EMBL" id="GAA1544686.1"/>
    </source>
</evidence>
<dbReference type="Pfam" id="PF06172">
    <property type="entry name" value="Cupin_5"/>
    <property type="match status" value="1"/>
</dbReference>
<name>A0ABN2BQH4_9ACTN</name>
<feature type="domain" description="DUF985" evidence="1">
    <location>
        <begin position="27"/>
        <end position="163"/>
    </location>
</feature>
<proteinExistence type="predicted"/>
<gene>
    <name evidence="2" type="ORF">GCM10009741_55140</name>
</gene>
<evidence type="ECO:0000313" key="3">
    <source>
        <dbReference type="Proteomes" id="UP001500363"/>
    </source>
</evidence>
<reference evidence="2 3" key="1">
    <citation type="journal article" date="2019" name="Int. J. Syst. Evol. Microbiol.">
        <title>The Global Catalogue of Microorganisms (GCM) 10K type strain sequencing project: providing services to taxonomists for standard genome sequencing and annotation.</title>
        <authorList>
            <consortium name="The Broad Institute Genomics Platform"/>
            <consortium name="The Broad Institute Genome Sequencing Center for Infectious Disease"/>
            <person name="Wu L."/>
            <person name="Ma J."/>
        </authorList>
    </citation>
    <scope>NUCLEOTIDE SEQUENCE [LARGE SCALE GENOMIC DNA]</scope>
    <source>
        <strain evidence="2 3">JCM 14303</strain>
    </source>
</reference>
<sequence length="164" mass="17578">MAELCLLAGPAVTGITVSGMATQERPELAEALDLTQHPEGGWFRETWRSEVTFEPAGYDGERASATAIYFLLAPGEESRWHQVRSAEIWLWHSGGPLTLDLGGTGDDPELAESITLGPDVKAGQQPQAVVPAGAWQAARPVDDEAVLVSCIVSPGFDFADFTLR</sequence>
<accession>A0ABN2BQH4</accession>
<dbReference type="InterPro" id="IPR011051">
    <property type="entry name" value="RmlC_Cupin_sf"/>
</dbReference>
<evidence type="ECO:0000259" key="1">
    <source>
        <dbReference type="Pfam" id="PF06172"/>
    </source>
</evidence>
<dbReference type="InterPro" id="IPR039935">
    <property type="entry name" value="YML079W-like"/>
</dbReference>
<dbReference type="PANTHER" id="PTHR33387:SF3">
    <property type="entry name" value="DUF985 DOMAIN-CONTAINING PROTEIN"/>
    <property type="match status" value="1"/>
</dbReference>
<dbReference type="CDD" id="cd06121">
    <property type="entry name" value="cupin_YML079wp"/>
    <property type="match status" value="1"/>
</dbReference>
<comment type="caution">
    <text evidence="2">The sequence shown here is derived from an EMBL/GenBank/DDBJ whole genome shotgun (WGS) entry which is preliminary data.</text>
</comment>
<dbReference type="Proteomes" id="UP001500363">
    <property type="component" value="Unassembled WGS sequence"/>
</dbReference>